<name>A0ABY4H6Q5_9BACI</name>
<feature type="transmembrane region" description="Helical" evidence="1">
    <location>
        <begin position="57"/>
        <end position="75"/>
    </location>
</feature>
<keyword evidence="1" id="KW-0472">Membrane</keyword>
<protein>
    <submittedName>
        <fullName evidence="2">Uncharacterized protein</fullName>
    </submittedName>
</protein>
<evidence type="ECO:0000256" key="1">
    <source>
        <dbReference type="SAM" id="Phobius"/>
    </source>
</evidence>
<dbReference type="EMBL" id="CP095075">
    <property type="protein sequence ID" value="UOR10551.1"/>
    <property type="molecule type" value="Genomic_DNA"/>
</dbReference>
<gene>
    <name evidence="2" type="ORF">MUO15_12790</name>
</gene>
<reference evidence="2" key="1">
    <citation type="submission" date="2022-04" db="EMBL/GenBank/DDBJ databases">
        <title>Halobacillus sp. isolated from saltern.</title>
        <authorList>
            <person name="Won M."/>
            <person name="Lee C.-M."/>
            <person name="Woen H.-Y."/>
            <person name="Kwon S.-W."/>
        </authorList>
    </citation>
    <scope>NUCLEOTIDE SEQUENCE</scope>
    <source>
        <strain evidence="2">SSHM10-5</strain>
    </source>
</reference>
<proteinExistence type="predicted"/>
<keyword evidence="3" id="KW-1185">Reference proteome</keyword>
<dbReference type="RefSeq" id="WP_245029695.1">
    <property type="nucleotide sequence ID" value="NZ_CP095075.1"/>
</dbReference>
<feature type="transmembrane region" description="Helical" evidence="1">
    <location>
        <begin position="6"/>
        <end position="26"/>
    </location>
</feature>
<dbReference type="Proteomes" id="UP000830326">
    <property type="component" value="Chromosome"/>
</dbReference>
<accession>A0ABY4H6Q5</accession>
<evidence type="ECO:0000313" key="2">
    <source>
        <dbReference type="EMBL" id="UOR10551.1"/>
    </source>
</evidence>
<sequence>MEDLIQIFAWLIFLLFILVQLALIILKKWVIVMFTSGIMTVYGALSMGIGLVSTLRIEIYGVLVLLVGLVLYISTKDRLERGEGFHVTKKEE</sequence>
<keyword evidence="1" id="KW-1133">Transmembrane helix</keyword>
<organism evidence="2 3">
    <name type="scientific">Halobacillus amylolyticus</name>
    <dbReference type="NCBI Taxonomy" id="2932259"/>
    <lineage>
        <taxon>Bacteria</taxon>
        <taxon>Bacillati</taxon>
        <taxon>Bacillota</taxon>
        <taxon>Bacilli</taxon>
        <taxon>Bacillales</taxon>
        <taxon>Bacillaceae</taxon>
        <taxon>Halobacillus</taxon>
    </lineage>
</organism>
<keyword evidence="1" id="KW-0812">Transmembrane</keyword>
<feature type="transmembrane region" description="Helical" evidence="1">
    <location>
        <begin position="31"/>
        <end position="51"/>
    </location>
</feature>
<evidence type="ECO:0000313" key="3">
    <source>
        <dbReference type="Proteomes" id="UP000830326"/>
    </source>
</evidence>